<proteinExistence type="predicted"/>
<name>A0ACB9D6M7_9ASTR</name>
<organism evidence="1 2">
    <name type="scientific">Smallanthus sonchifolius</name>
    <dbReference type="NCBI Taxonomy" id="185202"/>
    <lineage>
        <taxon>Eukaryota</taxon>
        <taxon>Viridiplantae</taxon>
        <taxon>Streptophyta</taxon>
        <taxon>Embryophyta</taxon>
        <taxon>Tracheophyta</taxon>
        <taxon>Spermatophyta</taxon>
        <taxon>Magnoliopsida</taxon>
        <taxon>eudicotyledons</taxon>
        <taxon>Gunneridae</taxon>
        <taxon>Pentapetalae</taxon>
        <taxon>asterids</taxon>
        <taxon>campanulids</taxon>
        <taxon>Asterales</taxon>
        <taxon>Asteraceae</taxon>
        <taxon>Asteroideae</taxon>
        <taxon>Heliantheae alliance</taxon>
        <taxon>Millerieae</taxon>
        <taxon>Smallanthus</taxon>
    </lineage>
</organism>
<protein>
    <submittedName>
        <fullName evidence="1">Uncharacterized protein</fullName>
    </submittedName>
</protein>
<dbReference type="EMBL" id="CM042037">
    <property type="protein sequence ID" value="KAI3742268.1"/>
    <property type="molecule type" value="Genomic_DNA"/>
</dbReference>
<reference evidence="2" key="1">
    <citation type="journal article" date="2022" name="Mol. Ecol. Resour.">
        <title>The genomes of chicory, endive, great burdock and yacon provide insights into Asteraceae palaeo-polyploidization history and plant inulin production.</title>
        <authorList>
            <person name="Fan W."/>
            <person name="Wang S."/>
            <person name="Wang H."/>
            <person name="Wang A."/>
            <person name="Jiang F."/>
            <person name="Liu H."/>
            <person name="Zhao H."/>
            <person name="Xu D."/>
            <person name="Zhang Y."/>
        </authorList>
    </citation>
    <scope>NUCLEOTIDE SEQUENCE [LARGE SCALE GENOMIC DNA]</scope>
    <source>
        <strain evidence="2">cv. Yunnan</strain>
    </source>
</reference>
<evidence type="ECO:0000313" key="2">
    <source>
        <dbReference type="Proteomes" id="UP001056120"/>
    </source>
</evidence>
<accession>A0ACB9D6M7</accession>
<keyword evidence="2" id="KW-1185">Reference proteome</keyword>
<reference evidence="1 2" key="2">
    <citation type="journal article" date="2022" name="Mol. Ecol. Resour.">
        <title>The genomes of chicory, endive, great burdock and yacon provide insights into Asteraceae paleo-polyploidization history and plant inulin production.</title>
        <authorList>
            <person name="Fan W."/>
            <person name="Wang S."/>
            <person name="Wang H."/>
            <person name="Wang A."/>
            <person name="Jiang F."/>
            <person name="Liu H."/>
            <person name="Zhao H."/>
            <person name="Xu D."/>
            <person name="Zhang Y."/>
        </authorList>
    </citation>
    <scope>NUCLEOTIDE SEQUENCE [LARGE SCALE GENOMIC DNA]</scope>
    <source>
        <strain evidence="2">cv. Yunnan</strain>
        <tissue evidence="1">Leaves</tissue>
    </source>
</reference>
<gene>
    <name evidence="1" type="ORF">L1987_59948</name>
</gene>
<evidence type="ECO:0000313" key="1">
    <source>
        <dbReference type="EMBL" id="KAI3742268.1"/>
    </source>
</evidence>
<sequence length="286" mass="31623">MAVVKDAEQDYNPNKKKTTSDEDDKRRKNMVPGGLMKAVIRPGGGDATPSDGDQVIYHSTVRTLDGVVVQSTRSEFGGKGIPTRQVLGKSKMILGLLEGLPTMLKGEVAMLKMKPELHYGEADCPVSVSDSFPKDAELNFEIELIEFSKIKVITDDLGILKKVPKGLQMGIGTMSKGEKAVLYVTSEYLSQSPLIPSIDGIEEVHFEVELIHFIQVRDVLGDGRLIKRRIKDGKGEFPMDCPLQDSLLRVHYKGMLINEEKTVFYETRVDNHGQLLEFSSGEGLVS</sequence>
<comment type="caution">
    <text evidence="1">The sequence shown here is derived from an EMBL/GenBank/DDBJ whole genome shotgun (WGS) entry which is preliminary data.</text>
</comment>
<dbReference type="Proteomes" id="UP001056120">
    <property type="component" value="Linkage Group LG20"/>
</dbReference>